<evidence type="ECO:0000259" key="1">
    <source>
        <dbReference type="Pfam" id="PF13391"/>
    </source>
</evidence>
<keyword evidence="3" id="KW-1185">Reference proteome</keyword>
<accession>A0A1V2UVE2</accession>
<dbReference type="EMBL" id="LFZS01000008">
    <property type="protein sequence ID" value="ONN53867.1"/>
    <property type="molecule type" value="Genomic_DNA"/>
</dbReference>
<gene>
    <name evidence="2" type="ORF">AC058_13370</name>
</gene>
<sequence>MNIQPPNYFWVNHKQTYKTEIGDGYLWSPKVNANNSFNQSYENMKLVKPGDIIFSYAMGVIQALGCARSYAYETENPFQEIEQWGNLGWKVDVDFFYVDNKFKPKDFIDEIRPLLSDKYSPISLKTGNGNQGCYLAKISANLASYLYEKIDPNGELEIAQLDEDKDENIPQTSKAVYILQRIGQNIFRKELITQFKHCPLTGIHLTELLRASHIKPWRISNDIERLDSANGILLAAHVDILFDKGLISFDDEGNLLTKNNEVDTLLKQMNVQTRKIKLPIESKKYLKWHRDSFNYLS</sequence>
<organism evidence="2 3">
    <name type="scientific">Acinetobacter genomosp. 33YU</name>
    <dbReference type="NCBI Taxonomy" id="1675530"/>
    <lineage>
        <taxon>Bacteria</taxon>
        <taxon>Pseudomonadati</taxon>
        <taxon>Pseudomonadota</taxon>
        <taxon>Gammaproteobacteria</taxon>
        <taxon>Moraxellales</taxon>
        <taxon>Moraxellaceae</taxon>
        <taxon>Acinetobacter</taxon>
    </lineage>
</organism>
<feature type="domain" description="HNH nuclease" evidence="1">
    <location>
        <begin position="198"/>
        <end position="250"/>
    </location>
</feature>
<dbReference type="Proteomes" id="UP000189376">
    <property type="component" value="Unassembled WGS sequence"/>
</dbReference>
<reference evidence="2 3" key="1">
    <citation type="submission" date="2015-07" db="EMBL/GenBank/DDBJ databases">
        <title>Acinetobacter yuneri, a novel member of Acinetobacter calcoaceticus-Acinetobacter baumannii complex isolated from clinical specimen.</title>
        <authorList>
            <person name="Yu Y."/>
        </authorList>
    </citation>
    <scope>NUCLEOTIDE SEQUENCE [LARGE SCALE GENOMIC DNA]</scope>
    <source>
        <strain evidence="2 3">A362</strain>
    </source>
</reference>
<dbReference type="Pfam" id="PF13391">
    <property type="entry name" value="HNH_2"/>
    <property type="match status" value="1"/>
</dbReference>
<name>A0A1V2UVE2_9GAMM</name>
<dbReference type="InterPro" id="IPR003615">
    <property type="entry name" value="HNH_nuc"/>
</dbReference>
<evidence type="ECO:0000313" key="3">
    <source>
        <dbReference type="Proteomes" id="UP000189376"/>
    </source>
</evidence>
<dbReference type="AlphaFoldDB" id="A0A1V2UVE2"/>
<evidence type="ECO:0000313" key="2">
    <source>
        <dbReference type="EMBL" id="ONN53867.1"/>
    </source>
</evidence>
<proteinExistence type="predicted"/>
<protein>
    <recommendedName>
        <fullName evidence="1">HNH nuclease domain-containing protein</fullName>
    </recommendedName>
</protein>
<comment type="caution">
    <text evidence="2">The sequence shown here is derived from an EMBL/GenBank/DDBJ whole genome shotgun (WGS) entry which is preliminary data.</text>
</comment>
<dbReference type="RefSeq" id="WP_077169643.1">
    <property type="nucleotide sequence ID" value="NZ_LFZS01000008.1"/>
</dbReference>